<evidence type="ECO:0000313" key="1">
    <source>
        <dbReference type="EMBL" id="GJD67056.1"/>
    </source>
</evidence>
<proteinExistence type="predicted"/>
<dbReference type="EMBL" id="BPQJ01000141">
    <property type="protein sequence ID" value="GJD67056.1"/>
    <property type="molecule type" value="Genomic_DNA"/>
</dbReference>
<name>A0AA37HK96_9HYPH</name>
<comment type="caution">
    <text evidence="1">The sequence shown here is derived from an EMBL/GenBank/DDBJ whole genome shotgun (WGS) entry which is preliminary data.</text>
</comment>
<keyword evidence="2" id="KW-1185">Reference proteome</keyword>
<reference evidence="1" key="1">
    <citation type="journal article" date="2016" name="Front. Microbiol.">
        <title>Genome Sequence of the Piezophilic, Mesophilic Sulfate-Reducing Bacterium Desulfovibrio indicus J2T.</title>
        <authorList>
            <person name="Cao J."/>
            <person name="Maignien L."/>
            <person name="Shao Z."/>
            <person name="Alain K."/>
            <person name="Jebbar M."/>
        </authorList>
    </citation>
    <scope>NUCLEOTIDE SEQUENCE</scope>
    <source>
        <strain evidence="1">JCM 32048</strain>
    </source>
</reference>
<dbReference type="AlphaFoldDB" id="A0AA37HK96"/>
<accession>A0AA37HK96</accession>
<evidence type="ECO:0000313" key="2">
    <source>
        <dbReference type="Proteomes" id="UP001055286"/>
    </source>
</evidence>
<gene>
    <name evidence="1" type="ORF">MPEAHAMD_7260</name>
</gene>
<sequence length="71" mass="7614">MDEAAARHGVEVQVSTREAQAKGFQPLARRGDVRHALDARSPPDPPLGASPAAAEVSIRIANCHRLMQAYP</sequence>
<dbReference type="Proteomes" id="UP001055286">
    <property type="component" value="Unassembled WGS sequence"/>
</dbReference>
<organism evidence="1 2">
    <name type="scientific">Methylobacterium frigidaeris</name>
    <dbReference type="NCBI Taxonomy" id="2038277"/>
    <lineage>
        <taxon>Bacteria</taxon>
        <taxon>Pseudomonadati</taxon>
        <taxon>Pseudomonadota</taxon>
        <taxon>Alphaproteobacteria</taxon>
        <taxon>Hyphomicrobiales</taxon>
        <taxon>Methylobacteriaceae</taxon>
        <taxon>Methylobacterium</taxon>
    </lineage>
</organism>
<protein>
    <submittedName>
        <fullName evidence="1">Uncharacterized protein</fullName>
    </submittedName>
</protein>
<reference evidence="1" key="2">
    <citation type="submission" date="2021-08" db="EMBL/GenBank/DDBJ databases">
        <authorList>
            <person name="Tani A."/>
            <person name="Ola A."/>
            <person name="Ogura Y."/>
            <person name="Katsura K."/>
            <person name="Hayashi T."/>
        </authorList>
    </citation>
    <scope>NUCLEOTIDE SEQUENCE</scope>
    <source>
        <strain evidence="1">JCM 32048</strain>
    </source>
</reference>